<reference evidence="2 3" key="1">
    <citation type="submission" date="2016-12" db="EMBL/GenBank/DDBJ databases">
        <authorList>
            <person name="Song W.-J."/>
            <person name="Kurnit D.M."/>
        </authorList>
    </citation>
    <scope>NUCLEOTIDE SEQUENCE [LARGE SCALE GENOMIC DNA]</scope>
    <source>
        <strain evidence="2 3">IMCC3135</strain>
    </source>
</reference>
<keyword evidence="3" id="KW-1185">Reference proteome</keyword>
<dbReference type="InterPro" id="IPR025738">
    <property type="entry name" value="BatD"/>
</dbReference>
<evidence type="ECO:0000256" key="1">
    <source>
        <dbReference type="SAM" id="Phobius"/>
    </source>
</evidence>
<keyword evidence="1" id="KW-1133">Transmembrane helix</keyword>
<feature type="transmembrane region" description="Helical" evidence="1">
    <location>
        <begin position="425"/>
        <end position="447"/>
    </location>
</feature>
<protein>
    <recommendedName>
        <fullName evidence="4">Protein BatD</fullName>
    </recommendedName>
</protein>
<name>A0A2Z2P3A9_9GAMM</name>
<accession>A0A2Z2P3A9</accession>
<keyword evidence="1" id="KW-0472">Membrane</keyword>
<dbReference type="RefSeq" id="WP_088919311.1">
    <property type="nucleotide sequence ID" value="NZ_CP018632.1"/>
</dbReference>
<proteinExistence type="predicted"/>
<dbReference type="AlphaFoldDB" id="A0A2Z2P3A9"/>
<dbReference type="EMBL" id="CP018632">
    <property type="protein sequence ID" value="ASJ74254.1"/>
    <property type="molecule type" value="Genomic_DNA"/>
</dbReference>
<dbReference type="Proteomes" id="UP000250079">
    <property type="component" value="Chromosome"/>
</dbReference>
<evidence type="ECO:0000313" key="3">
    <source>
        <dbReference type="Proteomes" id="UP000250079"/>
    </source>
</evidence>
<keyword evidence="1" id="KW-0812">Transmembrane</keyword>
<evidence type="ECO:0000313" key="2">
    <source>
        <dbReference type="EMBL" id="ASJ74254.1"/>
    </source>
</evidence>
<dbReference type="PANTHER" id="PTHR40940">
    <property type="entry name" value="PROTEIN BATD-RELATED"/>
    <property type="match status" value="1"/>
</dbReference>
<dbReference type="OrthoDB" id="5293418at2"/>
<dbReference type="KEGG" id="gai:IMCC3135_20885"/>
<organism evidence="2 3">
    <name type="scientific">Granulosicoccus antarcticus IMCC3135</name>
    <dbReference type="NCBI Taxonomy" id="1192854"/>
    <lineage>
        <taxon>Bacteria</taxon>
        <taxon>Pseudomonadati</taxon>
        <taxon>Pseudomonadota</taxon>
        <taxon>Gammaproteobacteria</taxon>
        <taxon>Chromatiales</taxon>
        <taxon>Granulosicoccaceae</taxon>
        <taxon>Granulosicoccus</taxon>
    </lineage>
</organism>
<gene>
    <name evidence="2" type="ORF">IMCC3135_20885</name>
</gene>
<evidence type="ECO:0008006" key="4">
    <source>
        <dbReference type="Google" id="ProtNLM"/>
    </source>
</evidence>
<dbReference type="PANTHER" id="PTHR40940:SF1">
    <property type="entry name" value="PROTEIN BATD"/>
    <property type="match status" value="1"/>
</dbReference>
<sequence>MVRHLALLGCLLIWICTTTALLIPKAQAADVVPSITLTGSDEPVYLGDSVFIELEIVGIEEPLDINPLLQGADLLRETTGTRIAVMNEQVVDMKSRRMELVPRREGRVIFGPLSGSSIKGQVTSNAIVIEVLPPAQLDWQPTQDDLQIQLSLSLGDGEVLSQVYIGQHIIADIELRHKYPIADEQITLPDFNGFDVLEQYVERRTLDKQGDGESWRLTAWRYHLFPQHSGELSLAALTWKGTAIRSRTQRATFDKHSQFPTLQIRPATSSSDWWLPASQVSLSNTWSKDPRELTAGDEILRTITLTARDVLASHLPVVVPPESRALTTTLIGQTRSQQLSGNHTTATAVFEFRMTAQSPIPVFLDTVRVPWFSTVEAIPREVIIPARRINVGLPDRADLLASLALENNWLDAFLLRLEGNVTRLIPWHITLVLLSIAAALIWLLQLVHWYKRRRRYKQDVNSSVLPDL</sequence>